<feature type="compositionally biased region" description="Basic and acidic residues" evidence="11">
    <location>
        <begin position="186"/>
        <end position="200"/>
    </location>
</feature>
<feature type="compositionally biased region" description="Low complexity" evidence="11">
    <location>
        <begin position="12"/>
        <end position="25"/>
    </location>
</feature>
<evidence type="ECO:0000256" key="7">
    <source>
        <dbReference type="ARBA" id="ARBA00022927"/>
    </source>
</evidence>
<evidence type="ECO:0000256" key="10">
    <source>
        <dbReference type="ARBA" id="ARBA00023242"/>
    </source>
</evidence>
<evidence type="ECO:0000256" key="3">
    <source>
        <dbReference type="ARBA" id="ARBA00022448"/>
    </source>
</evidence>
<feature type="compositionally biased region" description="Polar residues" evidence="11">
    <location>
        <begin position="744"/>
        <end position="753"/>
    </location>
</feature>
<dbReference type="InterPro" id="IPR037665">
    <property type="entry name" value="Nucleoporin_S59-like"/>
</dbReference>
<feature type="compositionally biased region" description="Polar residues" evidence="11">
    <location>
        <begin position="268"/>
        <end position="291"/>
    </location>
</feature>
<feature type="compositionally biased region" description="Polar residues" evidence="11">
    <location>
        <begin position="489"/>
        <end position="500"/>
    </location>
</feature>
<keyword evidence="8" id="KW-0811">Translocation</keyword>
<dbReference type="InterPro" id="IPR025574">
    <property type="entry name" value="Nucleoporin_FG_rpt"/>
</dbReference>
<feature type="compositionally biased region" description="Polar residues" evidence="11">
    <location>
        <begin position="591"/>
        <end position="628"/>
    </location>
</feature>
<dbReference type="Proteomes" id="UP001214628">
    <property type="component" value="Chromosome 1"/>
</dbReference>
<dbReference type="Gene3D" id="3.30.1610.10">
    <property type="entry name" value="Peptidase S59, nucleoporin"/>
    <property type="match status" value="1"/>
</dbReference>
<keyword evidence="3" id="KW-0813">Transport</keyword>
<organism evidence="13 14">
    <name type="scientific">Malassezia psittaci</name>
    <dbReference type="NCBI Taxonomy" id="1821823"/>
    <lineage>
        <taxon>Eukaryota</taxon>
        <taxon>Fungi</taxon>
        <taxon>Dikarya</taxon>
        <taxon>Basidiomycota</taxon>
        <taxon>Ustilaginomycotina</taxon>
        <taxon>Malasseziomycetes</taxon>
        <taxon>Malasseziales</taxon>
        <taxon>Malasseziaceae</taxon>
        <taxon>Malassezia</taxon>
    </lineage>
</organism>
<feature type="compositionally biased region" description="Polar residues" evidence="11">
    <location>
        <begin position="549"/>
        <end position="581"/>
    </location>
</feature>
<feature type="compositionally biased region" description="Polar residues" evidence="11">
    <location>
        <begin position="34"/>
        <end position="51"/>
    </location>
</feature>
<evidence type="ECO:0000256" key="6">
    <source>
        <dbReference type="ARBA" id="ARBA00022816"/>
    </source>
</evidence>
<evidence type="ECO:0000256" key="9">
    <source>
        <dbReference type="ARBA" id="ARBA00023132"/>
    </source>
</evidence>
<dbReference type="GO" id="GO:0051028">
    <property type="term" value="P:mRNA transport"/>
    <property type="evidence" value="ECO:0007669"/>
    <property type="project" value="UniProtKB-KW"/>
</dbReference>
<keyword evidence="14" id="KW-1185">Reference proteome</keyword>
<protein>
    <recommendedName>
        <fullName evidence="12">Peptidase S59 domain-containing protein</fullName>
    </recommendedName>
</protein>
<dbReference type="GO" id="GO:0006405">
    <property type="term" value="P:RNA export from nucleus"/>
    <property type="evidence" value="ECO:0007669"/>
    <property type="project" value="TreeGrafter"/>
</dbReference>
<evidence type="ECO:0000313" key="13">
    <source>
        <dbReference type="EMBL" id="WFD42044.1"/>
    </source>
</evidence>
<feature type="compositionally biased region" description="Low complexity" evidence="11">
    <location>
        <begin position="632"/>
        <end position="644"/>
    </location>
</feature>
<dbReference type="GO" id="GO:0034398">
    <property type="term" value="P:telomere tethering at nuclear periphery"/>
    <property type="evidence" value="ECO:0007669"/>
    <property type="project" value="TreeGrafter"/>
</dbReference>
<feature type="region of interest" description="Disordered" evidence="11">
    <location>
        <begin position="1132"/>
        <end position="1194"/>
    </location>
</feature>
<dbReference type="InterPro" id="IPR036903">
    <property type="entry name" value="Nup98_auto-Pept-S59_dom_sf"/>
</dbReference>
<sequence length="1952" mass="205361">MFGAPSFGGFGQQSQQQTSNPQNASGTGGLFGQAGSTPSFGGSGAFGQSNPAVGGGTGAFGQAQPNSTFGQSTAGAQQTTPFSFGQNNPGSTFGAPKPATGFGAFGGSSTPQQPTQTSLGFGQPSTQPSAFGAQPTTGFGAQPSSGFFGQQANTQQPSTFGGFGGASLGGQTSITQGTATTPYAPFREDATPNEPKAHAKNWDVHQSIVSMPAYASMSPEELRLQDYRQGRSKGTGAPNVAGGLPSSGNSFGSNLNSNTTGFGSSTSQPTPSFGQAPSTQSGLFGQSQTQQPGGGLFGQSTTGASASTPAFGAANTQSSGLFGQNKPAGSVFGGAGTNTSMFGQAGQQTGQPAQQGATPFGQNLGQTPSTGFGFGQSASNPMQAPGSSSFAFGANNTQQQSGGKPSFGGFNTTAQPQQQSTPFSFGSAGNNQAQSSSTPFGATQNNSTSFSFGSNPTNNSAKPGGLFGNSTAGTASNTSSTPAFGGFGTNTQNNAQQNKPSFSFGGFGANNANSGSTAQNPALGQNANANNPAQPNQGGLFGAKPAQAAGNTSSFSFGAPSTNQPGSNTFGGNTGFQSGSSLFGAKPAQPNPSTGGLFGQQNTGAQPGQSGSSLFGQPSASTSNTSGSLFGAPAANNTAGANQAKPSLFNFGNSASSGQNTSQPGATSSLFGQPQLGSNQGTNNTPATGLGASTFGGNAGGLFGQSQPATGGGGLFGASSSMNGARPLGASAPTSSGMPGFGQSGSTAQASPASLTMNPFGTDALLGNIQANAASQAPLPFNVGAKSKPPLVSPFRSSPRNAVRVTRLRGATPGLDLSPRERTPFRESTPLRGSSPAMTPNRSGGTLFRGPSDTQALSPQAFISRSSSKRLVLDNDASFARSPSVQRRDPLPVSTHSRAQFSPAVERSTDLGMSNGMSKSLLRSSSNFHEPQPNGADLSVSRDLPRITKTAVQTPPSPPAPEPASTGDYVLSPALHELREMSYDQLNALHPFSVSRIGFGKVAFLEPVDLATLPDLAFIGGGVVQLRAKECFVYPQEEDLESSYPLDGLKPGYIPVPKAPLGHGLNVPAEVSLQQCWPLDRATREPLTDPSHVRVKQHINKLRNKKNTEFVSYDPETGTWTFIVQHFSRYGLDDSESDQDESVASQDDHHDETPSDSDDDQESIPAMPLGNDSETTSESSEMHEGQHSSDLEEMNLPDIRPRFSHSVSSARRSATPSIAAGYDSPAPYELPRKVQVMRASFFGNALPHQGRAESAPLSPPYEVAYAAQHDASMDQLKAFDIQEKVQSELEQAEFSVSEQRPIPVKTLPLTSSVMNRGMFANDANLTFGRSFRAGWGPRWNYNCIAPDSKDATVGTILCKDLKQSDQLKSWALDLLECQLSTSDISIVDEVPFASPKSGTCFSTLAQHYASDDLRYQPQFFQLGSALFDPLEANLPPNSSLSLIQEVDRLQRKTAFSDWLAQNVAPAIQSEARAHRAASRRPELIFALLTGHQIEQAAEAAVEAMDLRLATLVAQGGGDSISQSLLADQLEVWRKEDVMQFIDAPMRRVYECLAGHVGTDAKVASGLDWRRALGLHLWYGVPKEASLAESVASYAGAFTNLRTETQPPLPAFYDQAILGALKLRELALEPSTERDAMYELLLLYLDKEYPLENVLNARNFGPNALDFTLPWHTMILLTRALQVPVRLQHDIGEQLTLSYAAQIEAEGYWQWSLFVLLHLSDAHVRQAAITAVLERNVAHIDAHQSFLTELKIPETWCAAAKAVAAHAASDYYGEYQQYLHADKLSEAHHVAVYYLAPETFVRGDTAILLNLFRPFGDAEDLARAENRPFHVANWNREGRVLLDYASLPHLLPPLLAKAANHSITSSERHALQQATSRVHELMESVPLLYPPSKMDLITTVARTEMLVVLNNLARLAAMHSDTAAPRITWTPSQPPEVEQLQAAALDFSSAMLT</sequence>
<feature type="compositionally biased region" description="Low complexity" evidence="11">
    <location>
        <begin position="501"/>
        <end position="538"/>
    </location>
</feature>
<keyword evidence="4" id="KW-0677">Repeat</keyword>
<feature type="compositionally biased region" description="Gly residues" evidence="11">
    <location>
        <begin position="1"/>
        <end position="11"/>
    </location>
</feature>
<comment type="subcellular location">
    <subcellularLocation>
        <location evidence="1">Nucleus</location>
        <location evidence="1">Nuclear pore complex</location>
    </subcellularLocation>
</comment>
<feature type="compositionally biased region" description="Basic and acidic residues" evidence="11">
    <location>
        <begin position="1180"/>
        <end position="1190"/>
    </location>
</feature>
<evidence type="ECO:0000259" key="12">
    <source>
        <dbReference type="PROSITE" id="PS51434"/>
    </source>
</evidence>
<dbReference type="GO" id="GO:0017056">
    <property type="term" value="F:structural constituent of nuclear pore"/>
    <property type="evidence" value="ECO:0007669"/>
    <property type="project" value="InterPro"/>
</dbReference>
<feature type="compositionally biased region" description="Low complexity" evidence="11">
    <location>
        <begin position="242"/>
        <end position="267"/>
    </location>
</feature>
<reference evidence="13" key="1">
    <citation type="submission" date="2023-02" db="EMBL/GenBank/DDBJ databases">
        <title>Mating type loci evolution in Malassezia.</title>
        <authorList>
            <person name="Coelho M.A."/>
        </authorList>
    </citation>
    <scope>NUCLEOTIDE SEQUENCE</scope>
    <source>
        <strain evidence="13">CBS 14136</strain>
    </source>
</reference>
<dbReference type="PANTHER" id="PTHR23198">
    <property type="entry name" value="NUCLEOPORIN"/>
    <property type="match status" value="1"/>
</dbReference>
<feature type="compositionally biased region" description="Polar residues" evidence="11">
    <location>
        <begin position="171"/>
        <end position="181"/>
    </location>
</feature>
<feature type="compositionally biased region" description="Polar residues" evidence="11">
    <location>
        <begin position="63"/>
        <end position="91"/>
    </location>
</feature>
<feature type="region of interest" description="Disordered" evidence="11">
    <location>
        <begin position="230"/>
        <end position="311"/>
    </location>
</feature>
<accession>A0AAF0JD62</accession>
<dbReference type="SUPFAM" id="SSF82215">
    <property type="entry name" value="C-terminal autoproteolytic domain of nucleoporin nup98"/>
    <property type="match status" value="1"/>
</dbReference>
<feature type="region of interest" description="Disordered" evidence="11">
    <location>
        <begin position="344"/>
        <end position="753"/>
    </location>
</feature>
<feature type="domain" description="Peptidase S59" evidence="12">
    <location>
        <begin position="966"/>
        <end position="1127"/>
    </location>
</feature>
<feature type="region of interest" description="Disordered" evidence="11">
    <location>
        <begin position="808"/>
        <end position="854"/>
    </location>
</feature>
<dbReference type="PROSITE" id="PS51434">
    <property type="entry name" value="NUP_C"/>
    <property type="match status" value="1"/>
</dbReference>
<evidence type="ECO:0000256" key="11">
    <source>
        <dbReference type="SAM" id="MobiDB-lite"/>
    </source>
</evidence>
<keyword evidence="5" id="KW-0068">Autocatalytic cleavage</keyword>
<feature type="compositionally biased region" description="Low complexity" evidence="11">
    <location>
        <begin position="468"/>
        <end position="481"/>
    </location>
</feature>
<dbReference type="Gene3D" id="1.25.40.690">
    <property type="match status" value="1"/>
</dbReference>
<dbReference type="InterPro" id="IPR007230">
    <property type="entry name" value="Nup98_auto-Pept-S59_dom"/>
</dbReference>
<gene>
    <name evidence="13" type="ORF">MPSI1_000681</name>
</gene>
<feature type="compositionally biased region" description="Polar residues" evidence="11">
    <location>
        <begin position="650"/>
        <end position="687"/>
    </location>
</feature>
<evidence type="ECO:0000256" key="8">
    <source>
        <dbReference type="ARBA" id="ARBA00023010"/>
    </source>
</evidence>
<dbReference type="FunFam" id="1.10.10.2360:FF:000001">
    <property type="entry name" value="Nuclear pore complex protein Nup98-Nup96"/>
    <property type="match status" value="1"/>
</dbReference>
<feature type="compositionally biased region" description="Polar residues" evidence="11">
    <location>
        <begin position="298"/>
        <end position="311"/>
    </location>
</feature>
<keyword evidence="7" id="KW-0653">Protein transport</keyword>
<dbReference type="Pfam" id="PF04096">
    <property type="entry name" value="Nucleoporin2"/>
    <property type="match status" value="1"/>
</dbReference>
<evidence type="ECO:0000256" key="1">
    <source>
        <dbReference type="ARBA" id="ARBA00004567"/>
    </source>
</evidence>
<dbReference type="FunFam" id="3.30.1610.10:FF:000003">
    <property type="entry name" value="Nucleoporin SONB, putative"/>
    <property type="match status" value="1"/>
</dbReference>
<feature type="compositionally biased region" description="Polar residues" evidence="11">
    <location>
        <begin position="911"/>
        <end position="929"/>
    </location>
</feature>
<dbReference type="GO" id="GO:0044614">
    <property type="term" value="C:nuclear pore cytoplasmic filaments"/>
    <property type="evidence" value="ECO:0007669"/>
    <property type="project" value="TreeGrafter"/>
</dbReference>
<feature type="compositionally biased region" description="Polar residues" evidence="11">
    <location>
        <begin position="360"/>
        <end position="461"/>
    </location>
</feature>
<dbReference type="GO" id="GO:0008139">
    <property type="term" value="F:nuclear localization sequence binding"/>
    <property type="evidence" value="ECO:0007669"/>
    <property type="project" value="TreeGrafter"/>
</dbReference>
<dbReference type="Pfam" id="PF13634">
    <property type="entry name" value="Nucleoporin_FG"/>
    <property type="match status" value="5"/>
</dbReference>
<dbReference type="GO" id="GO:0000973">
    <property type="term" value="P:post-transcriptional tethering of RNA polymerase II gene DNA at nuclear periphery"/>
    <property type="evidence" value="ECO:0007669"/>
    <property type="project" value="TreeGrafter"/>
</dbReference>
<evidence type="ECO:0000256" key="2">
    <source>
        <dbReference type="ARBA" id="ARBA00008926"/>
    </source>
</evidence>
<comment type="similarity">
    <text evidence="2">Belongs to the nucleoporin GLFG family.</text>
</comment>
<keyword evidence="6" id="KW-0509">mRNA transport</keyword>
<evidence type="ECO:0000313" key="14">
    <source>
        <dbReference type="Proteomes" id="UP001214628"/>
    </source>
</evidence>
<evidence type="ECO:0000256" key="4">
    <source>
        <dbReference type="ARBA" id="ARBA00022737"/>
    </source>
</evidence>
<dbReference type="Pfam" id="PF12110">
    <property type="entry name" value="Nup96"/>
    <property type="match status" value="1"/>
</dbReference>
<name>A0AAF0JD62_9BASI</name>
<feature type="region of interest" description="Disordered" evidence="11">
    <location>
        <begin position="880"/>
        <end position="945"/>
    </location>
</feature>
<evidence type="ECO:0000256" key="5">
    <source>
        <dbReference type="ARBA" id="ARBA00022813"/>
    </source>
</evidence>
<keyword evidence="10" id="KW-0539">Nucleus</keyword>
<feature type="compositionally biased region" description="Low complexity" evidence="11">
    <location>
        <begin position="344"/>
        <end position="359"/>
    </location>
</feature>
<dbReference type="PANTHER" id="PTHR23198:SF6">
    <property type="entry name" value="NUCLEAR PORE COMPLEX PROTEIN NUP98-NUP96"/>
    <property type="match status" value="1"/>
</dbReference>
<feature type="compositionally biased region" description="Polar residues" evidence="11">
    <location>
        <begin position="107"/>
        <end position="159"/>
    </location>
</feature>
<proteinExistence type="inferred from homology"/>
<dbReference type="Gene3D" id="1.10.10.2360">
    <property type="match status" value="1"/>
</dbReference>
<dbReference type="InterPro" id="IPR021967">
    <property type="entry name" value="Nup98_C"/>
</dbReference>
<feature type="region of interest" description="Disordered" evidence="11">
    <location>
        <begin position="1"/>
        <end position="200"/>
    </location>
</feature>
<dbReference type="GO" id="GO:0006606">
    <property type="term" value="P:protein import into nucleus"/>
    <property type="evidence" value="ECO:0007669"/>
    <property type="project" value="TreeGrafter"/>
</dbReference>
<dbReference type="GO" id="GO:0003723">
    <property type="term" value="F:RNA binding"/>
    <property type="evidence" value="ECO:0007669"/>
    <property type="project" value="TreeGrafter"/>
</dbReference>
<dbReference type="EMBL" id="CP118375">
    <property type="protein sequence ID" value="WFD42044.1"/>
    <property type="molecule type" value="Genomic_DNA"/>
</dbReference>
<keyword evidence="9" id="KW-0906">Nuclear pore complex</keyword>